<dbReference type="Proteomes" id="UP000004217">
    <property type="component" value="Unassembled WGS sequence"/>
</dbReference>
<dbReference type="InterPro" id="IPR036736">
    <property type="entry name" value="ACP-like_sf"/>
</dbReference>
<evidence type="ECO:0000256" key="2">
    <source>
        <dbReference type="ARBA" id="ARBA00004924"/>
    </source>
</evidence>
<evidence type="ECO:0000259" key="7">
    <source>
        <dbReference type="PROSITE" id="PS50075"/>
    </source>
</evidence>
<comment type="pathway">
    <text evidence="2">Siderophore biosynthesis.</text>
</comment>
<dbReference type="PANTHER" id="PTHR45527">
    <property type="entry name" value="NONRIBOSOMAL PEPTIDE SYNTHETASE"/>
    <property type="match status" value="1"/>
</dbReference>
<dbReference type="Pfam" id="PF13193">
    <property type="entry name" value="AMP-binding_C"/>
    <property type="match status" value="1"/>
</dbReference>
<dbReference type="SUPFAM" id="SSF56801">
    <property type="entry name" value="Acetyl-CoA synthetase-like"/>
    <property type="match status" value="1"/>
</dbReference>
<feature type="domain" description="Carrier" evidence="7">
    <location>
        <begin position="7"/>
        <end position="83"/>
    </location>
</feature>
<dbReference type="PANTHER" id="PTHR45527:SF10">
    <property type="entry name" value="PYOCHELIN SYNTHASE PCHF"/>
    <property type="match status" value="1"/>
</dbReference>
<dbReference type="InterPro" id="IPR000873">
    <property type="entry name" value="AMP-dep_synth/lig_dom"/>
</dbReference>
<evidence type="ECO:0000256" key="5">
    <source>
        <dbReference type="ARBA" id="ARBA00022598"/>
    </source>
</evidence>
<dbReference type="PROSITE" id="PS50075">
    <property type="entry name" value="CARRIER"/>
    <property type="match status" value="2"/>
</dbReference>
<dbReference type="RefSeq" id="WP_007494092.1">
    <property type="nucleotide sequence ID" value="NZ_AGBF01000023.1"/>
</dbReference>
<dbReference type="InterPro" id="IPR010071">
    <property type="entry name" value="AA_adenyl_dom"/>
</dbReference>
<dbReference type="InterPro" id="IPR023213">
    <property type="entry name" value="CAT-like_dom_sf"/>
</dbReference>
<dbReference type="InterPro" id="IPR020806">
    <property type="entry name" value="PKS_PP-bd"/>
</dbReference>
<dbReference type="PROSITE" id="PS00455">
    <property type="entry name" value="AMP_BINDING"/>
    <property type="match status" value="1"/>
</dbReference>
<proteinExistence type="predicted"/>
<dbReference type="SUPFAM" id="SSF52777">
    <property type="entry name" value="CoA-dependent acyltransferases"/>
    <property type="match status" value="2"/>
</dbReference>
<name>G2G9E0_9ACTN</name>
<evidence type="ECO:0000256" key="6">
    <source>
        <dbReference type="SAM" id="MobiDB-lite"/>
    </source>
</evidence>
<comment type="cofactor">
    <cofactor evidence="1">
        <name>pantetheine 4'-phosphate</name>
        <dbReference type="ChEBI" id="CHEBI:47942"/>
    </cofactor>
</comment>
<feature type="domain" description="Carrier" evidence="7">
    <location>
        <begin position="1069"/>
        <end position="1142"/>
    </location>
</feature>
<dbReference type="Gene3D" id="3.30.559.10">
    <property type="entry name" value="Chloramphenicol acetyltransferase-like domain"/>
    <property type="match status" value="1"/>
</dbReference>
<dbReference type="Pfam" id="PF00975">
    <property type="entry name" value="Thioesterase"/>
    <property type="match status" value="1"/>
</dbReference>
<dbReference type="Pfam" id="PF00668">
    <property type="entry name" value="Condensation"/>
    <property type="match status" value="1"/>
</dbReference>
<evidence type="ECO:0000256" key="1">
    <source>
        <dbReference type="ARBA" id="ARBA00001957"/>
    </source>
</evidence>
<dbReference type="EMBL" id="AGBF01000023">
    <property type="protein sequence ID" value="EGX59855.1"/>
    <property type="molecule type" value="Genomic_DNA"/>
</dbReference>
<dbReference type="InterPro" id="IPR009081">
    <property type="entry name" value="PP-bd_ACP"/>
</dbReference>
<dbReference type="InterPro" id="IPR001242">
    <property type="entry name" value="Condensation_dom"/>
</dbReference>
<dbReference type="Pfam" id="PF00501">
    <property type="entry name" value="AMP-binding"/>
    <property type="match status" value="1"/>
</dbReference>
<dbReference type="Gene3D" id="3.30.559.30">
    <property type="entry name" value="Nonribosomal peptide synthetase, condensation domain"/>
    <property type="match status" value="1"/>
</dbReference>
<dbReference type="InterPro" id="IPR020845">
    <property type="entry name" value="AMP-binding_CS"/>
</dbReference>
<comment type="caution">
    <text evidence="8">The sequence shown here is derived from an EMBL/GenBank/DDBJ whole genome shotgun (WGS) entry which is preliminary data.</text>
</comment>
<dbReference type="Pfam" id="PF00550">
    <property type="entry name" value="PP-binding"/>
    <property type="match status" value="2"/>
</dbReference>
<keyword evidence="5" id="KW-0436">Ligase</keyword>
<dbReference type="InterPro" id="IPR025110">
    <property type="entry name" value="AMP-bd_C"/>
</dbReference>
<dbReference type="InterPro" id="IPR029058">
    <property type="entry name" value="AB_hydrolase_fold"/>
</dbReference>
<dbReference type="Gene3D" id="3.40.50.1820">
    <property type="entry name" value="alpha/beta hydrolase"/>
    <property type="match status" value="1"/>
</dbReference>
<dbReference type="GO" id="GO:0031177">
    <property type="term" value="F:phosphopantetheine binding"/>
    <property type="evidence" value="ECO:0007669"/>
    <property type="project" value="InterPro"/>
</dbReference>
<dbReference type="Gene3D" id="3.40.50.980">
    <property type="match status" value="2"/>
</dbReference>
<organism evidence="8 9">
    <name type="scientific">Streptomyces zinciresistens K42</name>
    <dbReference type="NCBI Taxonomy" id="700597"/>
    <lineage>
        <taxon>Bacteria</taxon>
        <taxon>Bacillati</taxon>
        <taxon>Actinomycetota</taxon>
        <taxon>Actinomycetes</taxon>
        <taxon>Kitasatosporales</taxon>
        <taxon>Streptomycetaceae</taxon>
        <taxon>Streptomyces</taxon>
    </lineage>
</organism>
<reference evidence="8 9" key="1">
    <citation type="submission" date="2011-08" db="EMBL/GenBank/DDBJ databases">
        <authorList>
            <person name="Lin Y."/>
            <person name="Hao X."/>
            <person name="Johnstone L."/>
            <person name="Miller S.J."/>
            <person name="Wei G."/>
            <person name="Rensing C."/>
        </authorList>
    </citation>
    <scope>NUCLEOTIDE SEQUENCE [LARGE SCALE GENOMIC DNA]</scope>
    <source>
        <strain evidence="8 9">K42</strain>
    </source>
</reference>
<evidence type="ECO:0000256" key="4">
    <source>
        <dbReference type="ARBA" id="ARBA00022553"/>
    </source>
</evidence>
<dbReference type="GO" id="GO:0044550">
    <property type="term" value="P:secondary metabolite biosynthetic process"/>
    <property type="evidence" value="ECO:0007669"/>
    <property type="project" value="TreeGrafter"/>
</dbReference>
<gene>
    <name evidence="8" type="ORF">SZN_10603</name>
</gene>
<feature type="region of interest" description="Disordered" evidence="6">
    <location>
        <begin position="84"/>
        <end position="103"/>
    </location>
</feature>
<keyword evidence="4" id="KW-0597">Phosphoprotein</keyword>
<dbReference type="FunFam" id="3.40.50.12780:FF:000012">
    <property type="entry name" value="Non-ribosomal peptide synthetase"/>
    <property type="match status" value="1"/>
</dbReference>
<dbReference type="GO" id="GO:0008610">
    <property type="term" value="P:lipid biosynthetic process"/>
    <property type="evidence" value="ECO:0007669"/>
    <property type="project" value="UniProtKB-ARBA"/>
</dbReference>
<dbReference type="Gene3D" id="1.10.1200.10">
    <property type="entry name" value="ACP-like"/>
    <property type="match status" value="2"/>
</dbReference>
<dbReference type="Gene3D" id="2.30.38.10">
    <property type="entry name" value="Luciferase, Domain 3"/>
    <property type="match status" value="1"/>
</dbReference>
<evidence type="ECO:0000313" key="8">
    <source>
        <dbReference type="EMBL" id="EGX59855.1"/>
    </source>
</evidence>
<dbReference type="Gene3D" id="3.30.300.30">
    <property type="match status" value="1"/>
</dbReference>
<dbReference type="InterPro" id="IPR045851">
    <property type="entry name" value="AMP-bd_C_sf"/>
</dbReference>
<dbReference type="NCBIfam" id="TIGR01733">
    <property type="entry name" value="AA-adenyl-dom"/>
    <property type="match status" value="1"/>
</dbReference>
<evidence type="ECO:0000256" key="3">
    <source>
        <dbReference type="ARBA" id="ARBA00022450"/>
    </source>
</evidence>
<dbReference type="SMART" id="SM00823">
    <property type="entry name" value="PKS_PP"/>
    <property type="match status" value="2"/>
</dbReference>
<dbReference type="GO" id="GO:0003824">
    <property type="term" value="F:catalytic activity"/>
    <property type="evidence" value="ECO:0007669"/>
    <property type="project" value="InterPro"/>
</dbReference>
<sequence length="1382" mass="148510">MSQAPTSRPEDTRERVRTLWRDALGLDGTWSEQATFVELGGYSLLALSLASRIGDALGVEVPRTLILEHQTFAAVTAWLEQPGAGARHPASAPPADAPGPAARQAEAFPMSALQQAYLIGETGGYDLARPAVFCEDYRVTEFDLPRFTAAILTLLRRHEALRLAFRADGTQRVLPPPQQPPLSYRDLRGMADGEAEAALRRSRAELSERVPAADSGTVLWFRVFRLADGHRVQVAGRLLAFDGASGDLLADELRALLAGRRLPPLRYTYRDYQVARAARRASGADADSRQYWLRRLPELPPAPELPRRKGESTAAGMTRRTAVLEPHQWRTFKAGAAAHGVTVTVALCAAFCEILRNYSAAPDFTLNVMYGERQPLHPDVPRVLGNFSDTLLLECRSGADTFAGRAASLGARLAADLAHGAYSGVDGIRELNSRRGAASSPAMPVVFASVIGGGTKDGVFLERLGWRRVGGAIHTPQVSFDHQVFDSDDRLVANWDTVDGIYPPGLVDAMFADYRALLHTLCGTPEAWRSARLVAAPAAQLHVRAGVNDTAVPVPPTTLHEPVFAVADSTPDAPAVIAPDRTLSYGELTDAASTVAHALRAAGCEPGDLVLVQADRGWRQVAALLGVLSTGAAYVPVGPRWPAARIRQVIDRARPRCLLTDDTSGPPAAPDLPRLGLDHVLAGRSAPPGREQPAAPPPPVSPESLAYVIFTSGTTGEPKGVMIRHQSAANTLADLLTRFGIGPDDRVLALSEATFDLSVFDVFGTLAAGGTVVVPRDGAARDPAALHETCAAARVTVWNSVPAHLGMLLDYREAAGRPDLPTLRLAMVSGDWVPVNLGDRLAATLPRVRLVSLGGATEASIWSNWYPVPRPVPAEWTSVPYGHPLANQGFRVLDAHLADRPDWVPGDLYITGRGLADGYLNDPELTKAAFLTHPSDGTRLYRTGDRARYWPDGTLEFLGRRDGQVKVNGMRVELSEVESALLDEPGVRAAAAVVRRDLRGGGLVGHVALDAPGARHPDDLLAALRTRLPDYLVPVSLVVHEHLPLTANGKVDRARMAAHRAEPAAAAVAPAGPAEAALLELWRQLVPVRGVLDDFFASGGHSVSAAVLLNRVEREFGVRLPLATLHRQRTVRDLAAVLARHTASTTVTYMDGAGEPLVLIHPVGGDVLCYRPLVRELAADHAVYAIAADTGTTGEHTVPSMAERYHARIRAELPDRRVRLVGWSYGAAVAYETARLAEGAWPVVMLDPWLPARPGSRPAEAELRRSFARDLSGGQHDDSDDPDGPDLSDTVLTALFDRYRSNAVALSDYRFTPDPKQPVTVVTAEDGFGTARPRHLVPLRCAVDPAALPGARWHTLTGDHFSVVRPARAAEVAALIRRAVHG</sequence>
<dbReference type="InterPro" id="IPR001031">
    <property type="entry name" value="Thioesterase"/>
</dbReference>
<accession>G2G9E0</accession>
<keyword evidence="3" id="KW-0596">Phosphopantetheine</keyword>
<keyword evidence="9" id="KW-1185">Reference proteome</keyword>
<dbReference type="GO" id="GO:0043041">
    <property type="term" value="P:amino acid activation for nonribosomal peptide biosynthetic process"/>
    <property type="evidence" value="ECO:0007669"/>
    <property type="project" value="TreeGrafter"/>
</dbReference>
<evidence type="ECO:0000313" key="9">
    <source>
        <dbReference type="Proteomes" id="UP000004217"/>
    </source>
</evidence>
<dbReference type="GO" id="GO:0005737">
    <property type="term" value="C:cytoplasm"/>
    <property type="evidence" value="ECO:0007669"/>
    <property type="project" value="TreeGrafter"/>
</dbReference>
<dbReference type="SUPFAM" id="SSF47336">
    <property type="entry name" value="ACP-like"/>
    <property type="match status" value="2"/>
</dbReference>
<dbReference type="GO" id="GO:0017000">
    <property type="term" value="P:antibiotic biosynthetic process"/>
    <property type="evidence" value="ECO:0007669"/>
    <property type="project" value="UniProtKB-ARBA"/>
</dbReference>
<dbReference type="PATRIC" id="fig|700597.3.peg.2067"/>
<dbReference type="SUPFAM" id="SSF53474">
    <property type="entry name" value="alpha/beta-Hydrolases"/>
    <property type="match status" value="1"/>
</dbReference>
<feature type="region of interest" description="Disordered" evidence="6">
    <location>
        <begin position="681"/>
        <end position="701"/>
    </location>
</feature>
<protein>
    <submittedName>
        <fullName evidence="8">Amino acid adenylation domain-containing protein</fullName>
    </submittedName>
</protein>